<dbReference type="RefSeq" id="WP_078829387.1">
    <property type="nucleotide sequence ID" value="NZ_FUWH01000001.1"/>
</dbReference>
<dbReference type="Gene3D" id="3.30.70.2970">
    <property type="entry name" value="Protein of unknown function (DUF541), domain 2"/>
    <property type="match status" value="1"/>
</dbReference>
<dbReference type="PANTHER" id="PTHR34387:SF1">
    <property type="entry name" value="PERIPLASMIC IMMUNOGENIC PROTEIN"/>
    <property type="match status" value="1"/>
</dbReference>
<organism evidence="2 3">
    <name type="scientific">Sediminibacterium ginsengisoli</name>
    <dbReference type="NCBI Taxonomy" id="413434"/>
    <lineage>
        <taxon>Bacteria</taxon>
        <taxon>Pseudomonadati</taxon>
        <taxon>Bacteroidota</taxon>
        <taxon>Chitinophagia</taxon>
        <taxon>Chitinophagales</taxon>
        <taxon>Chitinophagaceae</taxon>
        <taxon>Sediminibacterium</taxon>
    </lineage>
</organism>
<dbReference type="InterPro" id="IPR052022">
    <property type="entry name" value="26kDa_periplasmic_antigen"/>
</dbReference>
<protein>
    <recommendedName>
        <fullName evidence="4">SIMPL domain-containing protein</fullName>
    </recommendedName>
</protein>
<evidence type="ECO:0000313" key="3">
    <source>
        <dbReference type="Proteomes" id="UP000190888"/>
    </source>
</evidence>
<evidence type="ECO:0008006" key="4">
    <source>
        <dbReference type="Google" id="ProtNLM"/>
    </source>
</evidence>
<sequence>MKRLTFLALLLISLSSASAQTKNFIDVPYIEVTGSADTLVTPDEIYIRILLSEKDTRDRVSIEELEQKMVSALKGLGLNTETDLTTSDMSSNFKFYLLKSKDVIKTKSYTLKVTDAVTASKVFMKLEELGISNTSIERVDHSELRKLQNKMRTKAIIDAKEKAIALTKPLDQTIGSAIHIADNDNNFPQPFQDQVAGIKIRGLASIQNNGYNEMPKIEFEKIKVTANVNATFILK</sequence>
<dbReference type="Gene3D" id="3.30.110.170">
    <property type="entry name" value="Protein of unknown function (DUF541), domain 1"/>
    <property type="match status" value="1"/>
</dbReference>
<dbReference type="EMBL" id="FUWH01000001">
    <property type="protein sequence ID" value="SJZ31970.1"/>
    <property type="molecule type" value="Genomic_DNA"/>
</dbReference>
<evidence type="ECO:0000313" key="2">
    <source>
        <dbReference type="EMBL" id="SJZ31970.1"/>
    </source>
</evidence>
<dbReference type="STRING" id="413434.SAMN04488132_10118"/>
<gene>
    <name evidence="2" type="ORF">SAMN04488132_10118</name>
</gene>
<proteinExistence type="predicted"/>
<reference evidence="2 3" key="1">
    <citation type="submission" date="2017-02" db="EMBL/GenBank/DDBJ databases">
        <authorList>
            <person name="Peterson S.W."/>
        </authorList>
    </citation>
    <scope>NUCLEOTIDE SEQUENCE [LARGE SCALE GENOMIC DNA]</scope>
    <source>
        <strain evidence="2 3">DSM 22335</strain>
    </source>
</reference>
<feature type="signal peptide" evidence="1">
    <location>
        <begin position="1"/>
        <end position="19"/>
    </location>
</feature>
<dbReference type="GO" id="GO:0006974">
    <property type="term" value="P:DNA damage response"/>
    <property type="evidence" value="ECO:0007669"/>
    <property type="project" value="TreeGrafter"/>
</dbReference>
<dbReference type="InterPro" id="IPR007497">
    <property type="entry name" value="SIMPL/DUF541"/>
</dbReference>
<dbReference type="Pfam" id="PF04402">
    <property type="entry name" value="SIMPL"/>
    <property type="match status" value="1"/>
</dbReference>
<feature type="chain" id="PRO_5010539526" description="SIMPL domain-containing protein" evidence="1">
    <location>
        <begin position="20"/>
        <end position="235"/>
    </location>
</feature>
<dbReference type="PANTHER" id="PTHR34387">
    <property type="entry name" value="SLR1258 PROTEIN"/>
    <property type="match status" value="1"/>
</dbReference>
<dbReference type="OrthoDB" id="1118849at2"/>
<name>A0A1T4JP58_9BACT</name>
<accession>A0A1T4JP58</accession>
<dbReference type="AlphaFoldDB" id="A0A1T4JP58"/>
<dbReference type="Proteomes" id="UP000190888">
    <property type="component" value="Unassembled WGS sequence"/>
</dbReference>
<evidence type="ECO:0000256" key="1">
    <source>
        <dbReference type="SAM" id="SignalP"/>
    </source>
</evidence>
<keyword evidence="1" id="KW-0732">Signal</keyword>
<keyword evidence="3" id="KW-1185">Reference proteome</keyword>